<gene>
    <name evidence="5" type="ORF">R5R35_000372</name>
</gene>
<dbReference type="Pfam" id="PF05178">
    <property type="entry name" value="Kri1"/>
    <property type="match status" value="1"/>
</dbReference>
<dbReference type="InterPro" id="IPR018034">
    <property type="entry name" value="Kri1"/>
</dbReference>
<feature type="region of interest" description="Disordered" evidence="3">
    <location>
        <begin position="290"/>
        <end position="327"/>
    </location>
</feature>
<dbReference type="GO" id="GO:0005730">
    <property type="term" value="C:nucleolus"/>
    <property type="evidence" value="ECO:0007669"/>
    <property type="project" value="TreeGrafter"/>
</dbReference>
<dbReference type="InterPro" id="IPR024626">
    <property type="entry name" value="Kri1-like_C"/>
</dbReference>
<accession>A0AAN9W9L5</accession>
<comment type="similarity">
    <text evidence="1">Belongs to the KRI1 family.</text>
</comment>
<name>A0AAN9W9L5_9ORTH</name>
<evidence type="ECO:0000313" key="5">
    <source>
        <dbReference type="EMBL" id="KAK7873092.1"/>
    </source>
</evidence>
<comment type="caution">
    <text evidence="5">The sequence shown here is derived from an EMBL/GenBank/DDBJ whole genome shotgun (WGS) entry which is preliminary data.</text>
</comment>
<feature type="region of interest" description="Disordered" evidence="3">
    <location>
        <begin position="122"/>
        <end position="189"/>
    </location>
</feature>
<reference evidence="5 6" key="1">
    <citation type="submission" date="2024-03" db="EMBL/GenBank/DDBJ databases">
        <title>The genome assembly and annotation of the cricket Gryllus longicercus Weissman &amp; Gray.</title>
        <authorList>
            <person name="Szrajer S."/>
            <person name="Gray D."/>
            <person name="Ylla G."/>
        </authorList>
    </citation>
    <scope>NUCLEOTIDE SEQUENCE [LARGE SCALE GENOMIC DNA]</scope>
    <source>
        <strain evidence="5">DAG 2021-001</strain>
        <tissue evidence="5">Whole body minus gut</tissue>
    </source>
</reference>
<feature type="compositionally biased region" description="Acidic residues" evidence="3">
    <location>
        <begin position="51"/>
        <end position="63"/>
    </location>
</feature>
<feature type="domain" description="Kri1-like C-terminal" evidence="4">
    <location>
        <begin position="487"/>
        <end position="574"/>
    </location>
</feature>
<dbReference type="Pfam" id="PF12936">
    <property type="entry name" value="Kri1_C"/>
    <property type="match status" value="1"/>
</dbReference>
<dbReference type="GO" id="GO:0000447">
    <property type="term" value="P:endonucleolytic cleavage in ITS1 to separate SSU-rRNA from 5.8S rRNA and LSU-rRNA from tricistronic rRNA transcript (SSU-rRNA, 5.8S rRNA, LSU-rRNA)"/>
    <property type="evidence" value="ECO:0007669"/>
    <property type="project" value="TreeGrafter"/>
</dbReference>
<feature type="compositionally biased region" description="Polar residues" evidence="3">
    <location>
        <begin position="686"/>
        <end position="697"/>
    </location>
</feature>
<dbReference type="PANTHER" id="PTHR14490:SF5">
    <property type="entry name" value="PROTEIN KRI1 HOMOLOG"/>
    <property type="match status" value="1"/>
</dbReference>
<dbReference type="AlphaFoldDB" id="A0AAN9W9L5"/>
<feature type="region of interest" description="Disordered" evidence="3">
    <location>
        <begin position="412"/>
        <end position="431"/>
    </location>
</feature>
<feature type="compositionally biased region" description="Basic and acidic residues" evidence="3">
    <location>
        <begin position="299"/>
        <end position="327"/>
    </location>
</feature>
<feature type="compositionally biased region" description="Basic and acidic residues" evidence="3">
    <location>
        <begin position="647"/>
        <end position="656"/>
    </location>
</feature>
<feature type="region of interest" description="Disordered" evidence="3">
    <location>
        <begin position="355"/>
        <end position="375"/>
    </location>
</feature>
<dbReference type="PANTHER" id="PTHR14490">
    <property type="entry name" value="ZINC FINGER, ZZ TYPE"/>
    <property type="match status" value="1"/>
</dbReference>
<evidence type="ECO:0000256" key="3">
    <source>
        <dbReference type="SAM" id="MobiDB-lite"/>
    </source>
</evidence>
<dbReference type="GO" id="GO:0030686">
    <property type="term" value="C:90S preribosome"/>
    <property type="evidence" value="ECO:0007669"/>
    <property type="project" value="TreeGrafter"/>
</dbReference>
<organism evidence="5 6">
    <name type="scientific">Gryllus longicercus</name>
    <dbReference type="NCBI Taxonomy" id="2509291"/>
    <lineage>
        <taxon>Eukaryota</taxon>
        <taxon>Metazoa</taxon>
        <taxon>Ecdysozoa</taxon>
        <taxon>Arthropoda</taxon>
        <taxon>Hexapoda</taxon>
        <taxon>Insecta</taxon>
        <taxon>Pterygota</taxon>
        <taxon>Neoptera</taxon>
        <taxon>Polyneoptera</taxon>
        <taxon>Orthoptera</taxon>
        <taxon>Ensifera</taxon>
        <taxon>Gryllidea</taxon>
        <taxon>Grylloidea</taxon>
        <taxon>Gryllidae</taxon>
        <taxon>Gryllinae</taxon>
        <taxon>Gryllus</taxon>
    </lineage>
</organism>
<sequence>MDLFGGENGEVQFTINEKYAQNYEKWRAREFSQHWKDVNGKKINGKTDGNSDSDESSSEDDNVDYFDKPFLKMMAWLKSDDPNKYDKIEQFVPSPDTLQKKSKNKKDKPFVLRDYERNLIVEKGGKLSDDEEMPERDPRSSSPTYVEEQKALKNSFKQVLENSDSEEEEDIGNLFKKKQKTKEEIQKEDDDYKEWLKGRKKELKDKETESELKNLHDYWTDPKLDSDEVFLRDYILNQKYLEDPDHQHAYHESVHDSCDLDTNTIMESRMDAFEKKYNFRFEEPDPEFIKRYPRNAESSLRRKDDRRKIKRQEVQERKEAEKEAKREKIKQLKAIKRKEILYKIEQIKKITGNDDVNLQDDDLEDDFNPEKHDQKMRELFNDDYYQVEEEDKPECPELENELQIENWEAWRGHDDPDAQYDDCEGDNSWGHPDSEAPNFNMDCDYDPKAELQNEILSMTKSKKKQRRKSKFAAALAKQKPVFDPNDKKFEQYFDEYYKLDCEDIIDDIPCRFKYRQTTPNNYGLTVDEILRADVKELNKWCSLKKVVKYKPEHVEKYEVQDYIKRGNNEALKRKILPSLYVRNESEDALDVHSEGTKIKKSKKRKLQENENNDCEYEHVKKYNFSDETVNNSSAENFKKQKKKKQKTGKDINRAEDYTSGNLEETISNSPKATVKPKKFKKEKSLNEAQNHQSSVIQENRRKSKKTKSKFETSDSNIPVSDDRLKAYGINPKKFKNKIKYGKSQNNWN</sequence>
<feature type="compositionally biased region" description="Acidic residues" evidence="3">
    <location>
        <begin position="357"/>
        <end position="367"/>
    </location>
</feature>
<evidence type="ECO:0000259" key="4">
    <source>
        <dbReference type="Pfam" id="PF12936"/>
    </source>
</evidence>
<feature type="compositionally biased region" description="Polar residues" evidence="3">
    <location>
        <begin position="658"/>
        <end position="670"/>
    </location>
</feature>
<keyword evidence="6" id="KW-1185">Reference proteome</keyword>
<feature type="region of interest" description="Disordered" evidence="3">
    <location>
        <begin position="85"/>
        <end position="110"/>
    </location>
</feature>
<evidence type="ECO:0000313" key="6">
    <source>
        <dbReference type="Proteomes" id="UP001378592"/>
    </source>
</evidence>
<evidence type="ECO:0000256" key="1">
    <source>
        <dbReference type="ARBA" id="ARBA00007473"/>
    </source>
</evidence>
<evidence type="ECO:0000256" key="2">
    <source>
        <dbReference type="ARBA" id="ARBA00017294"/>
    </source>
</evidence>
<feature type="region of interest" description="Disordered" evidence="3">
    <location>
        <begin position="631"/>
        <end position="724"/>
    </location>
</feature>
<dbReference type="Proteomes" id="UP001378592">
    <property type="component" value="Unassembled WGS sequence"/>
</dbReference>
<protein>
    <recommendedName>
        <fullName evidence="2">Protein KRI1 homolog</fullName>
    </recommendedName>
</protein>
<feature type="region of interest" description="Disordered" evidence="3">
    <location>
        <begin position="37"/>
        <end position="63"/>
    </location>
</feature>
<dbReference type="EMBL" id="JAZDUA010000017">
    <property type="protein sequence ID" value="KAK7873092.1"/>
    <property type="molecule type" value="Genomic_DNA"/>
</dbReference>
<proteinExistence type="inferred from homology"/>